<evidence type="ECO:0000313" key="2">
    <source>
        <dbReference type="Proteomes" id="UP000195607"/>
    </source>
</evidence>
<organism evidence="1 2">
    <name type="scientific">Cuniculiplasma divulgatum</name>
    <dbReference type="NCBI Taxonomy" id="1673428"/>
    <lineage>
        <taxon>Archaea</taxon>
        <taxon>Methanobacteriati</taxon>
        <taxon>Thermoplasmatota</taxon>
        <taxon>Thermoplasmata</taxon>
        <taxon>Thermoplasmatales</taxon>
        <taxon>Cuniculiplasmataceae</taxon>
        <taxon>Cuniculiplasma</taxon>
    </lineage>
</organism>
<dbReference type="EMBL" id="LT671858">
    <property type="protein sequence ID" value="SIM58758.1"/>
    <property type="molecule type" value="Genomic_DNA"/>
</dbReference>
<proteinExistence type="predicted"/>
<accession>A0A1N5UF33</accession>
<sequence>MINIRPLKERISSLHHGRTICEIIRNEPDQVSAEDFVAKVVTWLSVAESNDKEELKK</sequence>
<protein>
    <submittedName>
        <fullName evidence="1">Uncharacterized protein</fullName>
    </submittedName>
</protein>
<gene>
    <name evidence="1" type="ORF">CSP5_0912</name>
</gene>
<dbReference type="AlphaFoldDB" id="A0A1N5UF33"/>
<reference evidence="1 2" key="1">
    <citation type="submission" date="2016-04" db="EMBL/GenBank/DDBJ databases">
        <authorList>
            <person name="Evans L.H."/>
            <person name="Alamgir A."/>
            <person name="Owens N."/>
            <person name="Weber N.D."/>
            <person name="Virtaneva K."/>
            <person name="Barbian K."/>
            <person name="Babar A."/>
            <person name="Rosenke K."/>
        </authorList>
    </citation>
    <scope>NUCLEOTIDE SEQUENCE [LARGE SCALE GENOMIC DNA]</scope>
    <source>
        <strain evidence="2">S5(T) (JCM 30642 \VKM B-2941)</strain>
    </source>
</reference>
<name>A0A1N5UF33_9ARCH</name>
<dbReference type="Proteomes" id="UP000195607">
    <property type="component" value="Chromosome I"/>
</dbReference>
<evidence type="ECO:0000313" key="1">
    <source>
        <dbReference type="EMBL" id="SIM58758.1"/>
    </source>
</evidence>